<feature type="region of interest" description="Disordered" evidence="1">
    <location>
        <begin position="243"/>
        <end position="282"/>
    </location>
</feature>
<feature type="compositionally biased region" description="Basic residues" evidence="1">
    <location>
        <begin position="256"/>
        <end position="269"/>
    </location>
</feature>
<accession>A0ABQ8X4U5</accession>
<dbReference type="Proteomes" id="UP001150062">
    <property type="component" value="Unassembled WGS sequence"/>
</dbReference>
<protein>
    <submittedName>
        <fullName evidence="2">Uncharacterized protein</fullName>
    </submittedName>
</protein>
<gene>
    <name evidence="2" type="ORF">M0813_10557</name>
</gene>
<sequence length="282" mass="33919">MMYPSVKGNNYEFFIGKLSDPNELFEVEGNRYVQDPNTNETYGFFPFVSDSLHVFELSNIFQTEKKKGNSSIKHKNENKNEYDLFYGNNQENMHEPEAENDPEYYQSFFYSTNLKNLNDIYYGMFGEKLLNKNYNDKNRHKMKFGNKKQIVQKITKTLNSYPKKLEQFGSKILQIYLQERKDLKYFYQQWMEKWGQVEQKDKLFFLNSICSDKNTTTNTFKVLFNCLEEKIINDFNQIDKYFSQQKTQKQNPNRSTGRKTRSTTRKRLRSMSFQKNKSFKHN</sequence>
<proteinExistence type="predicted"/>
<feature type="compositionally biased region" description="Polar residues" evidence="1">
    <location>
        <begin position="243"/>
        <end position="253"/>
    </location>
</feature>
<evidence type="ECO:0000313" key="2">
    <source>
        <dbReference type="EMBL" id="KAJ6226683.1"/>
    </source>
</evidence>
<dbReference type="EMBL" id="JAOAOG010000340">
    <property type="protein sequence ID" value="KAJ6226683.1"/>
    <property type="molecule type" value="Genomic_DNA"/>
</dbReference>
<reference evidence="2" key="1">
    <citation type="submission" date="2022-08" db="EMBL/GenBank/DDBJ databases">
        <title>Novel sulfate-reducing endosymbionts in the free-living metamonad Anaeramoeba.</title>
        <authorList>
            <person name="Jerlstrom-Hultqvist J."/>
            <person name="Cepicka I."/>
            <person name="Gallot-Lavallee L."/>
            <person name="Salas-Leiva D."/>
            <person name="Curtis B.A."/>
            <person name="Zahonova K."/>
            <person name="Pipaliya S."/>
            <person name="Dacks J."/>
            <person name="Roger A.J."/>
        </authorList>
    </citation>
    <scope>NUCLEOTIDE SEQUENCE</scope>
    <source>
        <strain evidence="2">Schooner1</strain>
    </source>
</reference>
<organism evidence="2 3">
    <name type="scientific">Anaeramoeba flamelloides</name>
    <dbReference type="NCBI Taxonomy" id="1746091"/>
    <lineage>
        <taxon>Eukaryota</taxon>
        <taxon>Metamonada</taxon>
        <taxon>Anaeramoebidae</taxon>
        <taxon>Anaeramoeba</taxon>
    </lineage>
</organism>
<name>A0ABQ8X4U5_9EUKA</name>
<evidence type="ECO:0000313" key="3">
    <source>
        <dbReference type="Proteomes" id="UP001150062"/>
    </source>
</evidence>
<keyword evidence="3" id="KW-1185">Reference proteome</keyword>
<evidence type="ECO:0000256" key="1">
    <source>
        <dbReference type="SAM" id="MobiDB-lite"/>
    </source>
</evidence>
<comment type="caution">
    <text evidence="2">The sequence shown here is derived from an EMBL/GenBank/DDBJ whole genome shotgun (WGS) entry which is preliminary data.</text>
</comment>